<comment type="caution">
    <text evidence="1">The sequence shown here is derived from an EMBL/GenBank/DDBJ whole genome shotgun (WGS) entry which is preliminary data.</text>
</comment>
<dbReference type="Pfam" id="PF02452">
    <property type="entry name" value="PemK_toxin"/>
    <property type="match status" value="1"/>
</dbReference>
<dbReference type="Proteomes" id="UP001564408">
    <property type="component" value="Unassembled WGS sequence"/>
</dbReference>
<protein>
    <submittedName>
        <fullName evidence="1">Type II toxin-antitoxin system PemK/MazF family toxin</fullName>
        <ecNumber evidence="1">3.1.-.-</ecNumber>
    </submittedName>
</protein>
<dbReference type="RefSeq" id="WP_369666272.1">
    <property type="nucleotide sequence ID" value="NZ_JBDKXB010000005.1"/>
</dbReference>
<keyword evidence="1" id="KW-0378">Hydrolase</keyword>
<sequence>MPISDPSAAFLPGAVIKVPFPYTDRPTRQRRPALIVSNPDLQRRHGLSWVLMITSAANRGWQGDVDTADITLAGLPAPSVVRTAKIATIDSRDAVLLGRVSAEVLQLVQRHLDAILRSDDSQPRPSP</sequence>
<accession>A0ABV4BBL8</accession>
<dbReference type="GO" id="GO:0016787">
    <property type="term" value="F:hydrolase activity"/>
    <property type="evidence" value="ECO:0007669"/>
    <property type="project" value="UniProtKB-KW"/>
</dbReference>
<keyword evidence="2" id="KW-1185">Reference proteome</keyword>
<dbReference type="InterPro" id="IPR011067">
    <property type="entry name" value="Plasmid_toxin/cell-grow_inhib"/>
</dbReference>
<organism evidence="1 2">
    <name type="scientific">Thioalkalicoccus limnaeus</name>
    <dbReference type="NCBI Taxonomy" id="120681"/>
    <lineage>
        <taxon>Bacteria</taxon>
        <taxon>Pseudomonadati</taxon>
        <taxon>Pseudomonadota</taxon>
        <taxon>Gammaproteobacteria</taxon>
        <taxon>Chromatiales</taxon>
        <taxon>Chromatiaceae</taxon>
        <taxon>Thioalkalicoccus</taxon>
    </lineage>
</organism>
<dbReference type="InterPro" id="IPR003477">
    <property type="entry name" value="PemK-like"/>
</dbReference>
<reference evidence="1 2" key="1">
    <citation type="submission" date="2024-05" db="EMBL/GenBank/DDBJ databases">
        <title>Genome Sequence and Characterization of the New Strain Purple Sulfur Bacterium of Genus Thioalkalicoccus.</title>
        <authorList>
            <person name="Bryantseva I.A."/>
            <person name="Kyndt J.A."/>
            <person name="Imhoff J.F."/>
        </authorList>
    </citation>
    <scope>NUCLEOTIDE SEQUENCE [LARGE SCALE GENOMIC DNA]</scope>
    <source>
        <strain evidence="1 2">Um2</strain>
    </source>
</reference>
<dbReference type="EC" id="3.1.-.-" evidence="1"/>
<gene>
    <name evidence="1" type="ORF">ABC977_05615</name>
</gene>
<evidence type="ECO:0000313" key="1">
    <source>
        <dbReference type="EMBL" id="MEY6431885.1"/>
    </source>
</evidence>
<dbReference type="Gene3D" id="2.30.30.110">
    <property type="match status" value="1"/>
</dbReference>
<proteinExistence type="predicted"/>
<dbReference type="EMBL" id="JBDKXB010000005">
    <property type="protein sequence ID" value="MEY6431885.1"/>
    <property type="molecule type" value="Genomic_DNA"/>
</dbReference>
<name>A0ABV4BBL8_9GAMM</name>
<evidence type="ECO:0000313" key="2">
    <source>
        <dbReference type="Proteomes" id="UP001564408"/>
    </source>
</evidence>
<dbReference type="SUPFAM" id="SSF50118">
    <property type="entry name" value="Cell growth inhibitor/plasmid maintenance toxic component"/>
    <property type="match status" value="1"/>
</dbReference>